<feature type="transmembrane region" description="Helical" evidence="1">
    <location>
        <begin position="87"/>
        <end position="106"/>
    </location>
</feature>
<protein>
    <recommendedName>
        <fullName evidence="4">FAR-17a/AIG1-like protein</fullName>
    </recommendedName>
</protein>
<proteinExistence type="predicted"/>
<sequence length="243" mass="26529">MRIPAWPTVWSAIRLLTAALLIAAVVTQFVSTVRGAIDDERDTVTTIANFFSYFTILSNLVGAFALLAAALWFWLRPRHDVIEPFGVAVALACATTYLAITGIVYNTLLRGLPSLSDDSVPWTNEVLHVVGPILLVLDLLLAPMRRRLPWRSVLGILVFPIIWIVYTLIRGPFVTNPLDGVEFWYPYPFLNPNGVAGWGGVGAYVIGIALAFVVVGTIVVWVGRLRAGRSGVASERERAGTAV</sequence>
<comment type="caution">
    <text evidence="2">The sequence shown here is derived from an EMBL/GenBank/DDBJ whole genome shotgun (WGS) entry which is preliminary data.</text>
</comment>
<dbReference type="EMBL" id="JACHMD010000001">
    <property type="protein sequence ID" value="MBB4665477.1"/>
    <property type="molecule type" value="Genomic_DNA"/>
</dbReference>
<keyword evidence="1" id="KW-0812">Transmembrane</keyword>
<feature type="transmembrane region" description="Helical" evidence="1">
    <location>
        <begin position="195"/>
        <end position="222"/>
    </location>
</feature>
<keyword evidence="3" id="KW-1185">Reference proteome</keyword>
<evidence type="ECO:0000256" key="1">
    <source>
        <dbReference type="SAM" id="Phobius"/>
    </source>
</evidence>
<name>A0A7W7BMP2_9MICO</name>
<keyword evidence="1" id="KW-0472">Membrane</keyword>
<gene>
    <name evidence="2" type="ORF">BKA24_000186</name>
</gene>
<dbReference type="NCBIfam" id="NF038065">
    <property type="entry name" value="Pr6Pr"/>
    <property type="match status" value="1"/>
</dbReference>
<evidence type="ECO:0000313" key="3">
    <source>
        <dbReference type="Proteomes" id="UP000573729"/>
    </source>
</evidence>
<reference evidence="2 3" key="1">
    <citation type="submission" date="2020-08" db="EMBL/GenBank/DDBJ databases">
        <title>Sequencing the genomes of 1000 actinobacteria strains.</title>
        <authorList>
            <person name="Klenk H.-P."/>
        </authorList>
    </citation>
    <scope>NUCLEOTIDE SEQUENCE [LARGE SCALE GENOMIC DNA]</scope>
    <source>
        <strain evidence="2 3">DSM 24947</strain>
    </source>
</reference>
<feature type="transmembrane region" description="Helical" evidence="1">
    <location>
        <begin position="51"/>
        <end position="75"/>
    </location>
</feature>
<dbReference type="InterPro" id="IPR049713">
    <property type="entry name" value="Pr6Pr-like"/>
</dbReference>
<dbReference type="AlphaFoldDB" id="A0A7W7BMP2"/>
<dbReference type="RefSeq" id="WP_221417249.1">
    <property type="nucleotide sequence ID" value="NZ_JACHMD010000001.1"/>
</dbReference>
<organism evidence="2 3">
    <name type="scientific">Microbacterium marinum</name>
    <dbReference type="NCBI Taxonomy" id="421115"/>
    <lineage>
        <taxon>Bacteria</taxon>
        <taxon>Bacillati</taxon>
        <taxon>Actinomycetota</taxon>
        <taxon>Actinomycetes</taxon>
        <taxon>Micrococcales</taxon>
        <taxon>Microbacteriaceae</taxon>
        <taxon>Microbacterium</taxon>
    </lineage>
</organism>
<evidence type="ECO:0000313" key="2">
    <source>
        <dbReference type="EMBL" id="MBB4665477.1"/>
    </source>
</evidence>
<accession>A0A7W7BMP2</accession>
<feature type="transmembrane region" description="Helical" evidence="1">
    <location>
        <begin position="154"/>
        <end position="175"/>
    </location>
</feature>
<dbReference type="Proteomes" id="UP000573729">
    <property type="component" value="Unassembled WGS sequence"/>
</dbReference>
<keyword evidence="1" id="KW-1133">Transmembrane helix</keyword>
<evidence type="ECO:0008006" key="4">
    <source>
        <dbReference type="Google" id="ProtNLM"/>
    </source>
</evidence>